<dbReference type="GO" id="GO:0033314">
    <property type="term" value="P:mitotic DNA replication checkpoint signaling"/>
    <property type="evidence" value="ECO:0007669"/>
    <property type="project" value="TreeGrafter"/>
</dbReference>
<sequence>MDIDSDDKAKLNLSDSSGQKHRKRRTLEFADSSDDSGSEDVTGNKTLADEKEIEDVSCSANNISLQDSSENDESSAESTSETGVRKKKKRSRRLKIAESSSDESESESVVNDPVKLKSPKKMMSTPQLDDEPCCSKQTSDGLNKDGKPSALDFRETSSSSDSENDDPIRMFRKSKTGDDAKSDSENSSSGCSSESSSEDDAPPLRIFRNPDAAARNDRGADLDASSDDEGINIIPASRKPKRPFSDNHLEIKSETQRIIRESRVNLPYFVPEAKKLSEFMKRPVCLLDRQIKSEPDQKEDDLKMDADTGDSGIGGPDKIESEKSSETSTQISKTVPVSATQNLSKTAKLLEARGVAIPKLNVLTRSDKPVSDIIRFDDDDAAVPKSEVTSFMQRFLKHSNVGKRNLKKKKVHFDIIRKEERKDGTGVELVTEIVEFSDPTLEDSSDSKDLTCVSHGEKYRRL</sequence>
<proteinExistence type="predicted"/>
<keyword evidence="3" id="KW-0539">Nucleus</keyword>
<dbReference type="AlphaFoldDB" id="H2ZCA8"/>
<feature type="region of interest" description="Disordered" evidence="4">
    <location>
        <begin position="1"/>
        <end position="249"/>
    </location>
</feature>
<dbReference type="PANTHER" id="PTHR14396:SF10">
    <property type="entry name" value="CLASPIN"/>
    <property type="match status" value="1"/>
</dbReference>
<feature type="region of interest" description="Disordered" evidence="4">
    <location>
        <begin position="290"/>
        <end position="337"/>
    </location>
</feature>
<evidence type="ECO:0000256" key="3">
    <source>
        <dbReference type="ARBA" id="ARBA00023242"/>
    </source>
</evidence>
<evidence type="ECO:0000256" key="4">
    <source>
        <dbReference type="SAM" id="MobiDB-lite"/>
    </source>
</evidence>
<dbReference type="GO" id="GO:0007095">
    <property type="term" value="P:mitotic G2 DNA damage checkpoint signaling"/>
    <property type="evidence" value="ECO:0007669"/>
    <property type="project" value="TreeGrafter"/>
</dbReference>
<reference evidence="5" key="2">
    <citation type="submission" date="2025-08" db="UniProtKB">
        <authorList>
            <consortium name="Ensembl"/>
        </authorList>
    </citation>
    <scope>IDENTIFICATION</scope>
</reference>
<dbReference type="Ensembl" id="ENSCSAVT00000015398.1">
    <property type="protein sequence ID" value="ENSCSAVP00000015224.1"/>
    <property type="gene ID" value="ENSCSAVG00000008931.1"/>
</dbReference>
<dbReference type="Proteomes" id="UP000007875">
    <property type="component" value="Unassembled WGS sequence"/>
</dbReference>
<keyword evidence="2" id="KW-0597">Phosphoprotein</keyword>
<feature type="compositionally biased region" description="Basic and acidic residues" evidence="4">
    <location>
        <begin position="290"/>
        <end position="306"/>
    </location>
</feature>
<keyword evidence="6" id="KW-1185">Reference proteome</keyword>
<dbReference type="InParanoid" id="H2ZCA8"/>
<accession>H2ZCA8</accession>
<organism evidence="5 6">
    <name type="scientific">Ciona savignyi</name>
    <name type="common">Pacific transparent sea squirt</name>
    <dbReference type="NCBI Taxonomy" id="51511"/>
    <lineage>
        <taxon>Eukaryota</taxon>
        <taxon>Metazoa</taxon>
        <taxon>Chordata</taxon>
        <taxon>Tunicata</taxon>
        <taxon>Ascidiacea</taxon>
        <taxon>Phlebobranchia</taxon>
        <taxon>Cionidae</taxon>
        <taxon>Ciona</taxon>
    </lineage>
</organism>
<protein>
    <submittedName>
        <fullName evidence="5">Uncharacterized protein</fullName>
    </submittedName>
</protein>
<reference evidence="6" key="1">
    <citation type="submission" date="2003-08" db="EMBL/GenBank/DDBJ databases">
        <authorList>
            <person name="Birren B."/>
            <person name="Nusbaum C."/>
            <person name="Abebe A."/>
            <person name="Abouelleil A."/>
            <person name="Adekoya E."/>
            <person name="Ait-zahra M."/>
            <person name="Allen N."/>
            <person name="Allen T."/>
            <person name="An P."/>
            <person name="Anderson M."/>
            <person name="Anderson S."/>
            <person name="Arachchi H."/>
            <person name="Armbruster J."/>
            <person name="Bachantsang P."/>
            <person name="Baldwin J."/>
            <person name="Barry A."/>
            <person name="Bayul T."/>
            <person name="Blitshsteyn B."/>
            <person name="Bloom T."/>
            <person name="Blye J."/>
            <person name="Boguslavskiy L."/>
            <person name="Borowsky M."/>
            <person name="Boukhgalter B."/>
            <person name="Brunache A."/>
            <person name="Butler J."/>
            <person name="Calixte N."/>
            <person name="Calvo S."/>
            <person name="Camarata J."/>
            <person name="Campo K."/>
            <person name="Chang J."/>
            <person name="Cheshatsang Y."/>
            <person name="Citroen M."/>
            <person name="Collymore A."/>
            <person name="Considine T."/>
            <person name="Cook A."/>
            <person name="Cooke P."/>
            <person name="Corum B."/>
            <person name="Cuomo C."/>
            <person name="David R."/>
            <person name="Dawoe T."/>
            <person name="Degray S."/>
            <person name="Dodge S."/>
            <person name="Dooley K."/>
            <person name="Dorje P."/>
            <person name="Dorjee K."/>
            <person name="Dorris L."/>
            <person name="Duffey N."/>
            <person name="Dupes A."/>
            <person name="Elkins T."/>
            <person name="Engels R."/>
            <person name="Erickson J."/>
            <person name="Farina A."/>
            <person name="Faro S."/>
            <person name="Ferreira P."/>
            <person name="Fischer H."/>
            <person name="Fitzgerald M."/>
            <person name="Foley K."/>
            <person name="Gage D."/>
            <person name="Galagan J."/>
            <person name="Gearin G."/>
            <person name="Gnerre S."/>
            <person name="Gnirke A."/>
            <person name="Goyette A."/>
            <person name="Graham J."/>
            <person name="Grandbois E."/>
            <person name="Gyaltsen K."/>
            <person name="Hafez N."/>
            <person name="Hagopian D."/>
            <person name="Hagos B."/>
            <person name="Hall J."/>
            <person name="Hatcher B."/>
            <person name="Heller A."/>
            <person name="Higgins H."/>
            <person name="Honan T."/>
            <person name="Horn A."/>
            <person name="Houde N."/>
            <person name="Hughes L."/>
            <person name="Hulme W."/>
            <person name="Husby E."/>
            <person name="Iliev I."/>
            <person name="Jaffe D."/>
            <person name="Jones C."/>
            <person name="Kamal M."/>
            <person name="Kamat A."/>
            <person name="Kamvysselis M."/>
            <person name="Karlsson E."/>
            <person name="Kells C."/>
            <person name="Kieu A."/>
            <person name="Kisner P."/>
            <person name="Kodira C."/>
            <person name="Kulbokas E."/>
            <person name="Labutti K."/>
            <person name="Lama D."/>
            <person name="Landers T."/>
            <person name="Leger J."/>
            <person name="Levine S."/>
            <person name="Lewis D."/>
            <person name="Lewis T."/>
            <person name="Lindblad-toh K."/>
            <person name="Liu X."/>
            <person name="Lokyitsang T."/>
            <person name="Lokyitsang Y."/>
            <person name="Lucien O."/>
            <person name="Lui A."/>
            <person name="Ma L.J."/>
            <person name="Mabbitt R."/>
            <person name="Macdonald J."/>
            <person name="Maclean C."/>
            <person name="Major J."/>
            <person name="Manning J."/>
            <person name="Marabella R."/>
            <person name="Maru K."/>
            <person name="Matthews C."/>
            <person name="Mauceli E."/>
            <person name="Mccarthy M."/>
            <person name="Mcdonough S."/>
            <person name="Mcghee T."/>
            <person name="Meldrim J."/>
            <person name="Meneus L."/>
            <person name="Mesirov J."/>
            <person name="Mihalev A."/>
            <person name="Mihova T."/>
            <person name="Mikkelsen T."/>
            <person name="Mlenga V."/>
            <person name="Moru K."/>
            <person name="Mozes J."/>
            <person name="Mulrain L."/>
            <person name="Munson G."/>
            <person name="Naylor J."/>
            <person name="Newes C."/>
            <person name="Nguyen C."/>
            <person name="Nguyen N."/>
            <person name="Nguyen T."/>
            <person name="Nicol R."/>
            <person name="Nielsen C."/>
            <person name="Nizzari M."/>
            <person name="Norbu C."/>
            <person name="Norbu N."/>
            <person name="O'donnell P."/>
            <person name="Okoawo O."/>
            <person name="O'leary S."/>
            <person name="Omotosho B."/>
            <person name="O'neill K."/>
            <person name="Osman S."/>
            <person name="Parker S."/>
            <person name="Perrin D."/>
            <person name="Phunkhang P."/>
            <person name="Piqani B."/>
            <person name="Purcell S."/>
            <person name="Rachupka T."/>
            <person name="Ramasamy U."/>
            <person name="Rameau R."/>
            <person name="Ray V."/>
            <person name="Raymond C."/>
            <person name="Retta R."/>
            <person name="Richardson S."/>
            <person name="Rise C."/>
            <person name="Rodriguez J."/>
            <person name="Rogers J."/>
            <person name="Rogov P."/>
            <person name="Rutman M."/>
            <person name="Schupbach R."/>
            <person name="Seaman C."/>
            <person name="Settipalli S."/>
            <person name="Sharpe T."/>
            <person name="Sheridan J."/>
            <person name="Sherpa N."/>
            <person name="Shi J."/>
            <person name="Smirnov S."/>
            <person name="Smith C."/>
            <person name="Sougnez C."/>
            <person name="Spencer B."/>
            <person name="Stalker J."/>
            <person name="Stange-thomann N."/>
            <person name="Stavropoulos S."/>
            <person name="Stetson K."/>
            <person name="Stone C."/>
            <person name="Stone S."/>
            <person name="Stubbs M."/>
            <person name="Talamas J."/>
            <person name="Tchuinga P."/>
            <person name="Tenzing P."/>
            <person name="Tesfaye S."/>
            <person name="Theodore J."/>
            <person name="Thoulutsang Y."/>
            <person name="Topham K."/>
            <person name="Towey S."/>
            <person name="Tsamla T."/>
            <person name="Tsomo N."/>
            <person name="Vallee D."/>
            <person name="Vassiliev H."/>
            <person name="Venkataraman V."/>
            <person name="Vinson J."/>
            <person name="Vo A."/>
            <person name="Wade C."/>
            <person name="Wang S."/>
            <person name="Wangchuk T."/>
            <person name="Wangdi T."/>
            <person name="Whittaker C."/>
            <person name="Wilkinson J."/>
            <person name="Wu Y."/>
            <person name="Wyman D."/>
            <person name="Yadav S."/>
            <person name="Yang S."/>
            <person name="Yang X."/>
            <person name="Yeager S."/>
            <person name="Yee E."/>
            <person name="Young G."/>
            <person name="Zainoun J."/>
            <person name="Zembeck L."/>
            <person name="Zimmer A."/>
            <person name="Zody M."/>
            <person name="Lander E."/>
        </authorList>
    </citation>
    <scope>NUCLEOTIDE SEQUENCE [LARGE SCALE GENOMIC DNA]</scope>
</reference>
<name>H2ZCA8_CIOSA</name>
<reference evidence="5" key="3">
    <citation type="submission" date="2025-09" db="UniProtKB">
        <authorList>
            <consortium name="Ensembl"/>
        </authorList>
    </citation>
    <scope>IDENTIFICATION</scope>
</reference>
<dbReference type="GO" id="GO:0010997">
    <property type="term" value="F:anaphase-promoting complex binding"/>
    <property type="evidence" value="ECO:0007669"/>
    <property type="project" value="TreeGrafter"/>
</dbReference>
<feature type="compositionally biased region" description="Basic and acidic residues" evidence="4">
    <location>
        <begin position="1"/>
        <end position="10"/>
    </location>
</feature>
<dbReference type="HOGENOM" id="CLU_592572_0_0_1"/>
<comment type="subcellular location">
    <subcellularLocation>
        <location evidence="1">Nucleus</location>
    </subcellularLocation>
</comment>
<dbReference type="InterPro" id="IPR024146">
    <property type="entry name" value="Claspin"/>
</dbReference>
<evidence type="ECO:0000313" key="6">
    <source>
        <dbReference type="Proteomes" id="UP000007875"/>
    </source>
</evidence>
<evidence type="ECO:0000256" key="1">
    <source>
        <dbReference type="ARBA" id="ARBA00004123"/>
    </source>
</evidence>
<evidence type="ECO:0000256" key="2">
    <source>
        <dbReference type="ARBA" id="ARBA00022553"/>
    </source>
</evidence>
<feature type="compositionally biased region" description="Basic residues" evidence="4">
    <location>
        <begin position="85"/>
        <end position="94"/>
    </location>
</feature>
<dbReference type="PANTHER" id="PTHR14396">
    <property type="entry name" value="CLASPIN"/>
    <property type="match status" value="1"/>
</dbReference>
<feature type="compositionally biased region" description="Basic and acidic residues" evidence="4">
    <location>
        <begin position="142"/>
        <end position="155"/>
    </location>
</feature>
<feature type="compositionally biased region" description="Basic and acidic residues" evidence="4">
    <location>
        <begin position="175"/>
        <end position="184"/>
    </location>
</feature>
<feature type="compositionally biased region" description="Low complexity" evidence="4">
    <location>
        <begin position="185"/>
        <end position="195"/>
    </location>
</feature>
<dbReference type="GO" id="GO:0005634">
    <property type="term" value="C:nucleus"/>
    <property type="evidence" value="ECO:0007669"/>
    <property type="project" value="UniProtKB-SubCell"/>
</dbReference>
<evidence type="ECO:0000313" key="5">
    <source>
        <dbReference type="Ensembl" id="ENSCSAVP00000015224.1"/>
    </source>
</evidence>